<evidence type="ECO:0000313" key="1">
    <source>
        <dbReference type="Proteomes" id="UP001652625"/>
    </source>
</evidence>
<organism evidence="1 2">
    <name type="scientific">Hydra vulgaris</name>
    <name type="common">Hydra</name>
    <name type="synonym">Hydra attenuata</name>
    <dbReference type="NCBI Taxonomy" id="6087"/>
    <lineage>
        <taxon>Eukaryota</taxon>
        <taxon>Metazoa</taxon>
        <taxon>Cnidaria</taxon>
        <taxon>Hydrozoa</taxon>
        <taxon>Hydroidolina</taxon>
        <taxon>Anthoathecata</taxon>
        <taxon>Aplanulata</taxon>
        <taxon>Hydridae</taxon>
        <taxon>Hydra</taxon>
    </lineage>
</organism>
<accession>A0ABM4CY31</accession>
<dbReference type="Gene3D" id="2.80.10.70">
    <property type="entry name" value="Spindlin/Ssty"/>
    <property type="match status" value="1"/>
</dbReference>
<gene>
    <name evidence="2" type="primary">LOC136087582</name>
</gene>
<reference evidence="2" key="1">
    <citation type="submission" date="2025-08" db="UniProtKB">
        <authorList>
            <consortium name="RefSeq"/>
        </authorList>
    </citation>
    <scope>IDENTIFICATION</scope>
</reference>
<dbReference type="Proteomes" id="UP001652625">
    <property type="component" value="Chromosome 11"/>
</dbReference>
<dbReference type="InterPro" id="IPR042567">
    <property type="entry name" value="SPIN/Ssty_sf"/>
</dbReference>
<proteinExistence type="predicted"/>
<sequence>MLSIFTFLKEAPEQRATTIKCSVIRQIEERQEMLITLKKKVRLEGDARLLMETRKKIRTGTSKEGVPKFLGKRVKHKMVDDDGKDLWYSGLVVSVLDDNEFDEDCEFQILYNGHEDKYNIELVKERRTKCAVAEEKADGYLEDVVQKMAEEKADGYLEDVVNVVFDTVQI</sequence>
<evidence type="ECO:0000313" key="2">
    <source>
        <dbReference type="RefSeq" id="XP_065666851.1"/>
    </source>
</evidence>
<keyword evidence="1" id="KW-1185">Reference proteome</keyword>
<dbReference type="GeneID" id="136087582"/>
<protein>
    <submittedName>
        <fullName evidence="2">Uncharacterized protein LOC136087582</fullName>
    </submittedName>
</protein>
<name>A0ABM4CY31_HYDVU</name>
<dbReference type="RefSeq" id="XP_065666851.1">
    <property type="nucleotide sequence ID" value="XM_065810779.1"/>
</dbReference>